<protein>
    <submittedName>
        <fullName evidence="2">Uncharacterized protein</fullName>
    </submittedName>
</protein>
<gene>
    <name evidence="2" type="ORF">GPA27_19450</name>
</gene>
<evidence type="ECO:0000256" key="1">
    <source>
        <dbReference type="SAM" id="MobiDB-lite"/>
    </source>
</evidence>
<name>A0ABX1NJR0_9RHOO</name>
<dbReference type="Proteomes" id="UP000634522">
    <property type="component" value="Unassembled WGS sequence"/>
</dbReference>
<accession>A0ABX1NJR0</accession>
<dbReference type="RefSeq" id="WP_169142150.1">
    <property type="nucleotide sequence ID" value="NZ_WTVS01000047.1"/>
</dbReference>
<feature type="region of interest" description="Disordered" evidence="1">
    <location>
        <begin position="84"/>
        <end position="104"/>
    </location>
</feature>
<dbReference type="EMBL" id="WTVS01000047">
    <property type="protein sequence ID" value="NMF99557.1"/>
    <property type="molecule type" value="Genomic_DNA"/>
</dbReference>
<sequence length="174" mass="19401">MSAFITLGNAARLLAAEGDGSDDVALWLSLLESHADDLRAVRTWIDRTHTALPGGISYWRSPDQWQIPRALFLAWCDKHGFQPHRDEEGIPSTRDTTPHGGADRRGKQIAVILEAIGRRGWNAMRIPTGGKGEIKSDCLTDARLFTKSGFDRAWQAAINAGHLRMENHDTYARR</sequence>
<keyword evidence="3" id="KW-1185">Reference proteome</keyword>
<proteinExistence type="predicted"/>
<comment type="caution">
    <text evidence="2">The sequence shown here is derived from an EMBL/GenBank/DDBJ whole genome shotgun (WGS) entry which is preliminary data.</text>
</comment>
<organism evidence="2 3">
    <name type="scientific">Aromatoleum toluolicum</name>
    <dbReference type="NCBI Taxonomy" id="90060"/>
    <lineage>
        <taxon>Bacteria</taxon>
        <taxon>Pseudomonadati</taxon>
        <taxon>Pseudomonadota</taxon>
        <taxon>Betaproteobacteria</taxon>
        <taxon>Rhodocyclales</taxon>
        <taxon>Rhodocyclaceae</taxon>
        <taxon>Aromatoleum</taxon>
    </lineage>
</organism>
<evidence type="ECO:0000313" key="2">
    <source>
        <dbReference type="EMBL" id="NMF99557.1"/>
    </source>
</evidence>
<reference evidence="2 3" key="1">
    <citation type="submission" date="2019-12" db="EMBL/GenBank/DDBJ databases">
        <title>Comparative genomics gives insights into the taxonomy of the Azoarcus-Aromatoleum group and reveals separate origins of nif in the plant-associated Azoarcus and non-plant-associated Aromatoleum sub-groups.</title>
        <authorList>
            <person name="Lafos M."/>
            <person name="Maluk M."/>
            <person name="Batista M."/>
            <person name="Junghare M."/>
            <person name="Carmona M."/>
            <person name="Faoro H."/>
            <person name="Cruz L.M."/>
            <person name="Battistoni F."/>
            <person name="De Souza E."/>
            <person name="Pedrosa F."/>
            <person name="Chen W.-M."/>
            <person name="Poole P.S."/>
            <person name="Dixon R.A."/>
            <person name="James E.K."/>
        </authorList>
    </citation>
    <scope>NUCLEOTIDE SEQUENCE [LARGE SCALE GENOMIC DNA]</scope>
    <source>
        <strain evidence="2 3">T</strain>
    </source>
</reference>
<evidence type="ECO:0000313" key="3">
    <source>
        <dbReference type="Proteomes" id="UP000634522"/>
    </source>
</evidence>